<feature type="transmembrane region" description="Helical" evidence="2">
    <location>
        <begin position="12"/>
        <end position="34"/>
    </location>
</feature>
<keyword evidence="2" id="KW-0472">Membrane</keyword>
<dbReference type="Proteomes" id="UP000241890">
    <property type="component" value="Unassembled WGS sequence"/>
</dbReference>
<feature type="compositionally biased region" description="Basic and acidic residues" evidence="1">
    <location>
        <begin position="109"/>
        <end position="126"/>
    </location>
</feature>
<keyword evidence="2" id="KW-1133">Transmembrane helix</keyword>
<evidence type="ECO:0000256" key="2">
    <source>
        <dbReference type="SAM" id="Phobius"/>
    </source>
</evidence>
<name>A0A2R5G723_9STRA</name>
<organism evidence="3 4">
    <name type="scientific">Hondaea fermentalgiana</name>
    <dbReference type="NCBI Taxonomy" id="2315210"/>
    <lineage>
        <taxon>Eukaryota</taxon>
        <taxon>Sar</taxon>
        <taxon>Stramenopiles</taxon>
        <taxon>Bigyra</taxon>
        <taxon>Labyrinthulomycetes</taxon>
        <taxon>Thraustochytrida</taxon>
        <taxon>Thraustochytriidae</taxon>
        <taxon>Hondaea</taxon>
    </lineage>
</organism>
<accession>A0A2R5G723</accession>
<gene>
    <name evidence="3" type="ORF">FCC1311_023392</name>
</gene>
<protein>
    <submittedName>
        <fullName evidence="3">Uncharacterized protein</fullName>
    </submittedName>
</protein>
<sequence length="180" mass="19743">MESSSCAQELRMWRTVALTLIAIITTFLIFRAFVVLRMFLARRQNPGDKPLYVALDDGEHAEFSDSMSDSSSLFSPPFRPSVGIAFKTAAANVSQTEIYLQDTASSQEHTSEKADADLESSGRDLDDYLEQDGSNLSSISRRGMRESSPSGSRRSLRDETSGISNDFAADSGIGARAREQ</sequence>
<evidence type="ECO:0000313" key="4">
    <source>
        <dbReference type="Proteomes" id="UP000241890"/>
    </source>
</evidence>
<evidence type="ECO:0000256" key="1">
    <source>
        <dbReference type="SAM" id="MobiDB-lite"/>
    </source>
</evidence>
<dbReference type="AlphaFoldDB" id="A0A2R5G723"/>
<comment type="caution">
    <text evidence="3">The sequence shown here is derived from an EMBL/GenBank/DDBJ whole genome shotgun (WGS) entry which is preliminary data.</text>
</comment>
<keyword evidence="4" id="KW-1185">Reference proteome</keyword>
<dbReference type="InParanoid" id="A0A2R5G723"/>
<feature type="region of interest" description="Disordered" evidence="1">
    <location>
        <begin position="103"/>
        <end position="180"/>
    </location>
</feature>
<evidence type="ECO:0000313" key="3">
    <source>
        <dbReference type="EMBL" id="GBG26119.1"/>
    </source>
</evidence>
<keyword evidence="2" id="KW-0812">Transmembrane</keyword>
<dbReference type="EMBL" id="BEYU01000019">
    <property type="protein sequence ID" value="GBG26119.1"/>
    <property type="molecule type" value="Genomic_DNA"/>
</dbReference>
<proteinExistence type="predicted"/>
<reference evidence="3 4" key="1">
    <citation type="submission" date="2017-12" db="EMBL/GenBank/DDBJ databases">
        <title>Sequencing, de novo assembly and annotation of complete genome of a new Thraustochytrid species, strain FCC1311.</title>
        <authorList>
            <person name="Sedici K."/>
            <person name="Godart F."/>
            <person name="Aiese Cigliano R."/>
            <person name="Sanseverino W."/>
            <person name="Barakat M."/>
            <person name="Ortet P."/>
            <person name="Marechal E."/>
            <person name="Cagnac O."/>
            <person name="Amato A."/>
        </authorList>
    </citation>
    <scope>NUCLEOTIDE SEQUENCE [LARGE SCALE GENOMIC DNA]</scope>
</reference>